<keyword evidence="3" id="KW-1185">Reference proteome</keyword>
<name>A0A2P8D9P1_9BACT</name>
<evidence type="ECO:0000259" key="1">
    <source>
        <dbReference type="Pfam" id="PF03372"/>
    </source>
</evidence>
<sequence>MDSLNVLFWNIGKKDVAEEVVALALQHHTDVLVLIENTIPVNELLLRLNESGNRYFFCKSNVRGISIYTSFNSASFEWKDTGSAFVALVEFNLLRKKMLFGAVHLPSKLTAGSAAHHAFVVRHVRKEIEAVEQQSGHSNTILVGDFNMNPFEEGMVQPDAFNAAMCRQIAGNYRRSVSGLGTGGSVGYKYFYNPMWSFLGDLSRFRPGTYYYYANDFNNDYRWNMLDQVLIRPDLIPNFVSDDLRIFDKDAKGRMLIDATRKSRSKAQVFDHLPVFFTLDLTK</sequence>
<reference evidence="2 3" key="1">
    <citation type="submission" date="2018-03" db="EMBL/GenBank/DDBJ databases">
        <title>Genomic Encyclopedia of Type Strains, Phase III (KMG-III): the genomes of soil and plant-associated and newly described type strains.</title>
        <authorList>
            <person name="Whitman W."/>
        </authorList>
    </citation>
    <scope>NUCLEOTIDE SEQUENCE [LARGE SCALE GENOMIC DNA]</scope>
    <source>
        <strain evidence="2 3">CGMCC 1.12700</strain>
    </source>
</reference>
<feature type="domain" description="Endonuclease/exonuclease/phosphatase" evidence="1">
    <location>
        <begin position="8"/>
        <end position="237"/>
    </location>
</feature>
<accession>A0A2P8D9P1</accession>
<organism evidence="2 3">
    <name type="scientific">Taibaiella chishuiensis</name>
    <dbReference type="NCBI Taxonomy" id="1434707"/>
    <lineage>
        <taxon>Bacteria</taxon>
        <taxon>Pseudomonadati</taxon>
        <taxon>Bacteroidota</taxon>
        <taxon>Chitinophagia</taxon>
        <taxon>Chitinophagales</taxon>
        <taxon>Chitinophagaceae</taxon>
        <taxon>Taibaiella</taxon>
    </lineage>
</organism>
<evidence type="ECO:0000313" key="2">
    <source>
        <dbReference type="EMBL" id="PSK93939.1"/>
    </source>
</evidence>
<dbReference type="Pfam" id="PF03372">
    <property type="entry name" value="Exo_endo_phos"/>
    <property type="match status" value="1"/>
</dbReference>
<dbReference type="InterPro" id="IPR036691">
    <property type="entry name" value="Endo/exonu/phosph_ase_sf"/>
</dbReference>
<dbReference type="Gene3D" id="3.60.10.10">
    <property type="entry name" value="Endonuclease/exonuclease/phosphatase"/>
    <property type="match status" value="1"/>
</dbReference>
<dbReference type="AlphaFoldDB" id="A0A2P8D9P1"/>
<dbReference type="OrthoDB" id="262492at2"/>
<dbReference type="EMBL" id="PYGD01000001">
    <property type="protein sequence ID" value="PSK93939.1"/>
    <property type="molecule type" value="Genomic_DNA"/>
</dbReference>
<dbReference type="GO" id="GO:0003824">
    <property type="term" value="F:catalytic activity"/>
    <property type="evidence" value="ECO:0007669"/>
    <property type="project" value="InterPro"/>
</dbReference>
<dbReference type="SUPFAM" id="SSF56219">
    <property type="entry name" value="DNase I-like"/>
    <property type="match status" value="1"/>
</dbReference>
<dbReference type="Proteomes" id="UP000240572">
    <property type="component" value="Unassembled WGS sequence"/>
</dbReference>
<dbReference type="RefSeq" id="WP_106520680.1">
    <property type="nucleotide sequence ID" value="NZ_PYGD01000001.1"/>
</dbReference>
<evidence type="ECO:0000313" key="3">
    <source>
        <dbReference type="Proteomes" id="UP000240572"/>
    </source>
</evidence>
<proteinExistence type="predicted"/>
<dbReference type="InterPro" id="IPR005135">
    <property type="entry name" value="Endo/exonuclease/phosphatase"/>
</dbReference>
<gene>
    <name evidence="2" type="ORF">B0I18_10188</name>
</gene>
<protein>
    <recommendedName>
        <fullName evidence="1">Endonuclease/exonuclease/phosphatase domain-containing protein</fullName>
    </recommendedName>
</protein>
<comment type="caution">
    <text evidence="2">The sequence shown here is derived from an EMBL/GenBank/DDBJ whole genome shotgun (WGS) entry which is preliminary data.</text>
</comment>